<evidence type="ECO:0000313" key="8">
    <source>
        <dbReference type="Proteomes" id="UP000310189"/>
    </source>
</evidence>
<dbReference type="GO" id="GO:0032259">
    <property type="term" value="P:methylation"/>
    <property type="evidence" value="ECO:0007669"/>
    <property type="project" value="UniProtKB-KW"/>
</dbReference>
<proteinExistence type="predicted"/>
<evidence type="ECO:0000256" key="2">
    <source>
        <dbReference type="ARBA" id="ARBA00022603"/>
    </source>
</evidence>
<feature type="domain" description="Methyltransferase small" evidence="6">
    <location>
        <begin position="83"/>
        <end position="175"/>
    </location>
</feature>
<keyword evidence="4" id="KW-0949">S-adenosyl-L-methionine</keyword>
<accession>A0A4T0FS19</accession>
<dbReference type="NCBIfam" id="TIGR00536">
    <property type="entry name" value="hemK_fam"/>
    <property type="match status" value="1"/>
</dbReference>
<protein>
    <recommendedName>
        <fullName evidence="1">peptide chain release factor N(5)-glutamine methyltransferase</fullName>
        <ecNumber evidence="1">2.1.1.297</ecNumber>
    </recommendedName>
</protein>
<gene>
    <name evidence="7" type="ORF">E3P99_01001</name>
</gene>
<dbReference type="PANTHER" id="PTHR18895:SF74">
    <property type="entry name" value="MTRF1L RELEASE FACTOR GLUTAMINE METHYLTRANSFERASE"/>
    <property type="match status" value="1"/>
</dbReference>
<dbReference type="CDD" id="cd02440">
    <property type="entry name" value="AdoMet_MTases"/>
    <property type="match status" value="1"/>
</dbReference>
<dbReference type="Pfam" id="PF05175">
    <property type="entry name" value="MTS"/>
    <property type="match status" value="1"/>
</dbReference>
<keyword evidence="8" id="KW-1185">Reference proteome</keyword>
<dbReference type="Gene3D" id="3.40.50.150">
    <property type="entry name" value="Vaccinia Virus protein VP39"/>
    <property type="match status" value="1"/>
</dbReference>
<dbReference type="SUPFAM" id="SSF53335">
    <property type="entry name" value="S-adenosyl-L-methionine-dependent methyltransferases"/>
    <property type="match status" value="1"/>
</dbReference>
<comment type="catalytic activity">
    <reaction evidence="5">
        <text>L-glutaminyl-[peptide chain release factor] + S-adenosyl-L-methionine = N(5)-methyl-L-glutaminyl-[peptide chain release factor] + S-adenosyl-L-homocysteine + H(+)</text>
        <dbReference type="Rhea" id="RHEA:42896"/>
        <dbReference type="Rhea" id="RHEA-COMP:10271"/>
        <dbReference type="Rhea" id="RHEA-COMP:10272"/>
        <dbReference type="ChEBI" id="CHEBI:15378"/>
        <dbReference type="ChEBI" id="CHEBI:30011"/>
        <dbReference type="ChEBI" id="CHEBI:57856"/>
        <dbReference type="ChEBI" id="CHEBI:59789"/>
        <dbReference type="ChEBI" id="CHEBI:61891"/>
        <dbReference type="EC" id="2.1.1.297"/>
    </reaction>
</comment>
<evidence type="ECO:0000256" key="5">
    <source>
        <dbReference type="ARBA" id="ARBA00048391"/>
    </source>
</evidence>
<dbReference type="GO" id="GO:0005739">
    <property type="term" value="C:mitochondrion"/>
    <property type="evidence" value="ECO:0007669"/>
    <property type="project" value="TreeGrafter"/>
</dbReference>
<reference evidence="7 8" key="1">
    <citation type="submission" date="2019-03" db="EMBL/GenBank/DDBJ databases">
        <title>Sequencing 23 genomes of Wallemia ichthyophaga.</title>
        <authorList>
            <person name="Gostincar C."/>
        </authorList>
    </citation>
    <scope>NUCLEOTIDE SEQUENCE [LARGE SCALE GENOMIC DNA]</scope>
    <source>
        <strain evidence="7 8">EXF-5753</strain>
    </source>
</reference>
<dbReference type="InterPro" id="IPR050320">
    <property type="entry name" value="N5-glutamine_MTase"/>
</dbReference>
<comment type="caution">
    <text evidence="7">The sequence shown here is derived from an EMBL/GenBank/DDBJ whole genome shotgun (WGS) entry which is preliminary data.</text>
</comment>
<dbReference type="InterPro" id="IPR029063">
    <property type="entry name" value="SAM-dependent_MTases_sf"/>
</dbReference>
<dbReference type="GO" id="GO:0102559">
    <property type="term" value="F:peptide chain release factor N(5)-glutamine methyltransferase activity"/>
    <property type="evidence" value="ECO:0007669"/>
    <property type="project" value="UniProtKB-EC"/>
</dbReference>
<sequence>MKGRITVTTRFIRKFGNADAYNQIRWIKEGAISGRDVIRKLEQLLHHKPLQYVIGNQPFINTVIECKPPTLIPRPETEFWVDALIARFHHTSGHTVLDLCTGSGCIAVNIAKEMECDKVVAIDNSVAACNLASLNAHKNLNQQQLSKLEIRRLDILKDHIDLSSFNIITMNPPYITLADYQGLESTVREWEDKDALVPYSDSSGLVFYERLLQLLKGAQNKQVWMEIGYNQTKQVVQLAKESGVHSIELLQDPFNPDINRVVILHL</sequence>
<dbReference type="PANTHER" id="PTHR18895">
    <property type="entry name" value="HEMK METHYLTRANSFERASE"/>
    <property type="match status" value="1"/>
</dbReference>
<dbReference type="Proteomes" id="UP000310189">
    <property type="component" value="Unassembled WGS sequence"/>
</dbReference>
<evidence type="ECO:0000256" key="1">
    <source>
        <dbReference type="ARBA" id="ARBA00012771"/>
    </source>
</evidence>
<evidence type="ECO:0000313" key="7">
    <source>
        <dbReference type="EMBL" id="TIA91597.1"/>
    </source>
</evidence>
<dbReference type="AlphaFoldDB" id="A0A4T0FS19"/>
<keyword evidence="2" id="KW-0489">Methyltransferase</keyword>
<dbReference type="InterPro" id="IPR004556">
    <property type="entry name" value="HemK-like"/>
</dbReference>
<keyword evidence="3" id="KW-0808">Transferase</keyword>
<dbReference type="EC" id="2.1.1.297" evidence="1"/>
<dbReference type="EMBL" id="SPNW01000011">
    <property type="protein sequence ID" value="TIA91597.1"/>
    <property type="molecule type" value="Genomic_DNA"/>
</dbReference>
<evidence type="ECO:0000256" key="4">
    <source>
        <dbReference type="ARBA" id="ARBA00022691"/>
    </source>
</evidence>
<evidence type="ECO:0000256" key="3">
    <source>
        <dbReference type="ARBA" id="ARBA00022679"/>
    </source>
</evidence>
<organism evidence="7 8">
    <name type="scientific">Wallemia hederae</name>
    <dbReference type="NCBI Taxonomy" id="1540922"/>
    <lineage>
        <taxon>Eukaryota</taxon>
        <taxon>Fungi</taxon>
        <taxon>Dikarya</taxon>
        <taxon>Basidiomycota</taxon>
        <taxon>Wallemiomycotina</taxon>
        <taxon>Wallemiomycetes</taxon>
        <taxon>Wallemiales</taxon>
        <taxon>Wallemiaceae</taxon>
        <taxon>Wallemia</taxon>
    </lineage>
</organism>
<dbReference type="OrthoDB" id="269872at2759"/>
<dbReference type="InterPro" id="IPR007848">
    <property type="entry name" value="Small_mtfrase_dom"/>
</dbReference>
<name>A0A4T0FS19_9BASI</name>
<evidence type="ECO:0000259" key="6">
    <source>
        <dbReference type="Pfam" id="PF05175"/>
    </source>
</evidence>